<feature type="region of interest" description="Disordered" evidence="1">
    <location>
        <begin position="231"/>
        <end position="262"/>
    </location>
</feature>
<dbReference type="GO" id="GO:0005829">
    <property type="term" value="C:cytosol"/>
    <property type="evidence" value="ECO:0007669"/>
    <property type="project" value="TreeGrafter"/>
</dbReference>
<dbReference type="EMBL" id="GL996500">
    <property type="protein sequence ID" value="EGW33663.1"/>
    <property type="molecule type" value="Genomic_DNA"/>
</dbReference>
<dbReference type="Pfam" id="PF08228">
    <property type="entry name" value="RNase_P_pop3"/>
    <property type="match status" value="1"/>
</dbReference>
<dbReference type="PANTHER" id="PTHR28272">
    <property type="entry name" value="RIBONUCLEASES P/MRP PROTEIN SUBUNIT POP3"/>
    <property type="match status" value="1"/>
</dbReference>
<proteinExistence type="predicted"/>
<dbReference type="Proteomes" id="UP000000709">
    <property type="component" value="Unassembled WGS sequence"/>
</dbReference>
<dbReference type="OrthoDB" id="20109at2759"/>
<dbReference type="HOGENOM" id="CLU_047273_0_0_1"/>
<name>G3AI94_SPAPN</name>
<dbReference type="STRING" id="619300.G3AI94"/>
<reference evidence="2 3" key="1">
    <citation type="journal article" date="2011" name="Proc. Natl. Acad. Sci. U.S.A.">
        <title>Comparative genomics of xylose-fermenting fungi for enhanced biofuel production.</title>
        <authorList>
            <person name="Wohlbach D.J."/>
            <person name="Kuo A."/>
            <person name="Sato T.K."/>
            <person name="Potts K.M."/>
            <person name="Salamov A.A."/>
            <person name="LaButti K.M."/>
            <person name="Sun H."/>
            <person name="Clum A."/>
            <person name="Pangilinan J.L."/>
            <person name="Lindquist E.A."/>
            <person name="Lucas S."/>
            <person name="Lapidus A."/>
            <person name="Jin M."/>
            <person name="Gunawan C."/>
            <person name="Balan V."/>
            <person name="Dale B.E."/>
            <person name="Jeffries T.W."/>
            <person name="Zinkel R."/>
            <person name="Barry K.W."/>
            <person name="Grigoriev I.V."/>
            <person name="Gasch A.P."/>
        </authorList>
    </citation>
    <scope>NUCLEOTIDE SEQUENCE [LARGE SCALE GENOMIC DNA]</scope>
    <source>
        <strain evidence="3">NRRL Y-27907 / 11-Y1</strain>
    </source>
</reference>
<dbReference type="PANTHER" id="PTHR28272:SF1">
    <property type="entry name" value="RIBONUCLEASES P_MRP PROTEIN SUBUNIT POP3"/>
    <property type="match status" value="1"/>
</dbReference>
<dbReference type="GO" id="GO:0000171">
    <property type="term" value="F:ribonuclease MRP activity"/>
    <property type="evidence" value="ECO:0007669"/>
    <property type="project" value="TreeGrafter"/>
</dbReference>
<dbReference type="GO" id="GO:0006364">
    <property type="term" value="P:rRNA processing"/>
    <property type="evidence" value="ECO:0007669"/>
    <property type="project" value="InterPro"/>
</dbReference>
<keyword evidence="3" id="KW-1185">Reference proteome</keyword>
<protein>
    <submittedName>
        <fullName evidence="2">Uncharacterized protein</fullName>
    </submittedName>
</protein>
<dbReference type="InParanoid" id="G3AI94"/>
<dbReference type="GO" id="GO:0000172">
    <property type="term" value="C:ribonuclease MRP complex"/>
    <property type="evidence" value="ECO:0007669"/>
    <property type="project" value="TreeGrafter"/>
</dbReference>
<dbReference type="GO" id="GO:0034965">
    <property type="term" value="P:intronic box C/D snoRNA processing"/>
    <property type="evidence" value="ECO:0007669"/>
    <property type="project" value="TreeGrafter"/>
</dbReference>
<evidence type="ECO:0000313" key="3">
    <source>
        <dbReference type="Proteomes" id="UP000000709"/>
    </source>
</evidence>
<evidence type="ECO:0000256" key="1">
    <source>
        <dbReference type="SAM" id="MobiDB-lite"/>
    </source>
</evidence>
<organism evidence="3">
    <name type="scientific">Spathaspora passalidarum (strain NRRL Y-27907 / 11-Y1)</name>
    <dbReference type="NCBI Taxonomy" id="619300"/>
    <lineage>
        <taxon>Eukaryota</taxon>
        <taxon>Fungi</taxon>
        <taxon>Dikarya</taxon>
        <taxon>Ascomycota</taxon>
        <taxon>Saccharomycotina</taxon>
        <taxon>Pichiomycetes</taxon>
        <taxon>Debaryomycetaceae</taxon>
        <taxon>Spathaspora</taxon>
    </lineage>
</organism>
<dbReference type="FunCoup" id="G3AI94">
    <property type="interactions" value="108"/>
</dbReference>
<dbReference type="GeneID" id="18872732"/>
<dbReference type="GO" id="GO:0005655">
    <property type="term" value="C:nucleolar ribonuclease P complex"/>
    <property type="evidence" value="ECO:0007669"/>
    <property type="project" value="TreeGrafter"/>
</dbReference>
<evidence type="ECO:0000313" key="2">
    <source>
        <dbReference type="EMBL" id="EGW33663.1"/>
    </source>
</evidence>
<dbReference type="RefSeq" id="XP_007373247.1">
    <property type="nucleotide sequence ID" value="XM_007373185.1"/>
</dbReference>
<dbReference type="AlphaFoldDB" id="G3AI94"/>
<feature type="region of interest" description="Disordered" evidence="1">
    <location>
        <begin position="1"/>
        <end position="23"/>
    </location>
</feature>
<accession>G3AI94</accession>
<dbReference type="GO" id="GO:0008033">
    <property type="term" value="P:tRNA processing"/>
    <property type="evidence" value="ECO:0007669"/>
    <property type="project" value="InterPro"/>
</dbReference>
<gene>
    <name evidence="2" type="ORF">SPAPADRAFT_59032</name>
</gene>
<dbReference type="InterPro" id="IPR013241">
    <property type="entry name" value="RNase_P_Pop3"/>
</dbReference>
<dbReference type="eggNOG" id="ENOG502S6UT">
    <property type="taxonomic scope" value="Eukaryota"/>
</dbReference>
<sequence>MAPNKPKNAPKKAPKASSLKELEKKKKQVFKPILDNPYTQSSTWPFVEPEIAASILDFLEVLLSPTGKYKASDVKVKQQVTEPEIVKHIYHGFNATVQALEDQAGINRGIRKQKETTAQPQITHLFICKYDITPTLLTSMFPVLSYTASKSSESRVKLVQLPRGSMERISKALGVDNTGIVGFKEGCPGAEALFELVNSNIKDVEVPWLEGLLTGESHMKFVPPALRNIATTAPVHNPKNNRGKQEQLNKSKSKVESKSDDV</sequence>
<dbReference type="GO" id="GO:0004526">
    <property type="term" value="F:ribonuclease P activity"/>
    <property type="evidence" value="ECO:0007669"/>
    <property type="project" value="TreeGrafter"/>
</dbReference>
<feature type="compositionally biased region" description="Basic and acidic residues" evidence="1">
    <location>
        <begin position="243"/>
        <end position="262"/>
    </location>
</feature>
<dbReference type="OMA" id="QWPFIEP"/>
<dbReference type="KEGG" id="spaa:SPAPADRAFT_59032"/>